<dbReference type="PROSITE" id="PS00216">
    <property type="entry name" value="SUGAR_TRANSPORT_1"/>
    <property type="match status" value="2"/>
</dbReference>
<dbReference type="Pfam" id="PF00083">
    <property type="entry name" value="Sugar_tr"/>
    <property type="match status" value="1"/>
</dbReference>
<evidence type="ECO:0000256" key="9">
    <source>
        <dbReference type="SAM" id="Phobius"/>
    </source>
</evidence>
<evidence type="ECO:0000256" key="3">
    <source>
        <dbReference type="ARBA" id="ARBA00022475"/>
    </source>
</evidence>
<evidence type="ECO:0000256" key="8">
    <source>
        <dbReference type="ARBA" id="ARBA00023180"/>
    </source>
</evidence>
<dbReference type="InterPro" id="IPR005829">
    <property type="entry name" value="Sugar_transporter_CS"/>
</dbReference>
<dbReference type="PANTHER" id="PTHR48021:SF46">
    <property type="entry name" value="MAJOR FACILITATOR SUPERFAMILY (MFS) PROFILE DOMAIN-CONTAINING PROTEIN"/>
    <property type="match status" value="1"/>
</dbReference>
<feature type="transmembrane region" description="Helical" evidence="9">
    <location>
        <begin position="345"/>
        <end position="368"/>
    </location>
</feature>
<dbReference type="AlphaFoldDB" id="W4VS18"/>
<dbReference type="InterPro" id="IPR003663">
    <property type="entry name" value="Sugar/inositol_transpt"/>
</dbReference>
<dbReference type="Gene3D" id="1.20.1250.20">
    <property type="entry name" value="MFS general substrate transporter like domains"/>
    <property type="match status" value="1"/>
</dbReference>
<feature type="transmembrane region" description="Helical" evidence="9">
    <location>
        <begin position="278"/>
        <end position="299"/>
    </location>
</feature>
<evidence type="ECO:0000256" key="5">
    <source>
        <dbReference type="ARBA" id="ARBA00022692"/>
    </source>
</evidence>
<feature type="transmembrane region" description="Helical" evidence="9">
    <location>
        <begin position="9"/>
        <end position="28"/>
    </location>
</feature>
<dbReference type="PANTHER" id="PTHR48021">
    <property type="match status" value="1"/>
</dbReference>
<dbReference type="InterPro" id="IPR050549">
    <property type="entry name" value="MFS_Trehalose_Transporter"/>
</dbReference>
<feature type="transmembrane region" description="Helical" evidence="9">
    <location>
        <begin position="311"/>
        <end position="333"/>
    </location>
</feature>
<organism evidence="11">
    <name type="scientific">Phaedon cochleariae</name>
    <name type="common">Mustard beetle</name>
    <dbReference type="NCBI Taxonomy" id="80249"/>
    <lineage>
        <taxon>Eukaryota</taxon>
        <taxon>Metazoa</taxon>
        <taxon>Ecdysozoa</taxon>
        <taxon>Arthropoda</taxon>
        <taxon>Hexapoda</taxon>
        <taxon>Insecta</taxon>
        <taxon>Pterygota</taxon>
        <taxon>Neoptera</taxon>
        <taxon>Endopterygota</taxon>
        <taxon>Coleoptera</taxon>
        <taxon>Polyphaga</taxon>
        <taxon>Cucujiformia</taxon>
        <taxon>Chrysomeloidea</taxon>
        <taxon>Chrysomelidae</taxon>
        <taxon>Chrysomelinae</taxon>
        <taxon>Chrysomelini</taxon>
        <taxon>Phaedon</taxon>
    </lineage>
</organism>
<dbReference type="FunFam" id="1.20.1250.20:FF:000218">
    <property type="entry name" value="facilitated trehalose transporter Tret1"/>
    <property type="match status" value="1"/>
</dbReference>
<proteinExistence type="predicted"/>
<feature type="transmembrane region" description="Helical" evidence="9">
    <location>
        <begin position="80"/>
        <end position="98"/>
    </location>
</feature>
<dbReference type="PROSITE" id="PS50850">
    <property type="entry name" value="MFS"/>
    <property type="match status" value="1"/>
</dbReference>
<dbReference type="PRINTS" id="PR00171">
    <property type="entry name" value="SUGRTRNSPORT"/>
</dbReference>
<feature type="transmembrane region" description="Helical" evidence="9">
    <location>
        <begin position="162"/>
        <end position="181"/>
    </location>
</feature>
<reference evidence="11" key="1">
    <citation type="journal article" date="2013" name="PLoS ONE">
        <title>Putative Sugar Transporters of the Mustard Leaf Beetle Phaedon cochleariae: Their Phylogeny and Role for Nutrient Supply in Larval Defensive Glands.</title>
        <authorList>
            <person name="Stock M."/>
            <person name="Gretscher R.R."/>
            <person name="Groth M."/>
            <person name="Eiserloh S."/>
            <person name="Boland W."/>
            <person name="Burse A."/>
        </authorList>
    </citation>
    <scope>NUCLEOTIDE SEQUENCE</scope>
</reference>
<comment type="subcellular location">
    <subcellularLocation>
        <location evidence="1">Cell membrane</location>
        <topology evidence="1">Multi-pass membrane protein</topology>
    </subcellularLocation>
</comment>
<evidence type="ECO:0000256" key="4">
    <source>
        <dbReference type="ARBA" id="ARBA00022597"/>
    </source>
</evidence>
<evidence type="ECO:0000256" key="2">
    <source>
        <dbReference type="ARBA" id="ARBA00022448"/>
    </source>
</evidence>
<evidence type="ECO:0000256" key="1">
    <source>
        <dbReference type="ARBA" id="ARBA00004651"/>
    </source>
</evidence>
<evidence type="ECO:0000256" key="7">
    <source>
        <dbReference type="ARBA" id="ARBA00023136"/>
    </source>
</evidence>
<feature type="domain" description="Major facilitator superfamily (MFS) profile" evidence="10">
    <location>
        <begin position="7"/>
        <end position="436"/>
    </location>
</feature>
<dbReference type="InterPro" id="IPR020846">
    <property type="entry name" value="MFS_dom"/>
</dbReference>
<protein>
    <submittedName>
        <fullName evidence="11">Putative sugar transporter</fullName>
    </submittedName>
</protein>
<sequence>MFTKFLSQFTATIAATVCAISVGMIYGWTSPMIPYMTSEHSHVETTKREAEMLETDMMIGVFCGLPLTIYLVDKIGRKRLLLVAGCIALAGWITVAAANKMVYFHVARFFFGITANMCSVAAPMYVAEIAESNIRGLLSSTFNFMMAIGLLIMYAIAPFTPFYTTSIIGILICTLELVILFSMPESPYYLLYINENKKAKESLEYFRMHREVDKELREMMKAVERQKCERGRIQDLVLVRSNRKAMLVMTILNVGQNMVAISVILMNLHPILESAGSIYMSSSVAAILFAVITLISAYIASLQVDKYGRKALLLISSILSSLSLLSIAIYFHLKNNNFELTSVSWLPTAALMVYAATFKLGLGIVPVVMSSELFSAKVKALGMSFADIMYVIGGIFSIQLYVWLSSWFGLHVPLYVFTVSGFVLALFVVCYIPETKGKTFEEIQYILKGEEFFTNTLLSQQEDYIL</sequence>
<feature type="transmembrane region" description="Helical" evidence="9">
    <location>
        <begin position="104"/>
        <end position="125"/>
    </location>
</feature>
<name>W4VS18_PHACE</name>
<dbReference type="SUPFAM" id="SSF103473">
    <property type="entry name" value="MFS general substrate transporter"/>
    <property type="match status" value="1"/>
</dbReference>
<dbReference type="OrthoDB" id="4142200at2759"/>
<evidence type="ECO:0000313" key="11">
    <source>
        <dbReference type="EMBL" id="JAB84604.1"/>
    </source>
</evidence>
<feature type="transmembrane region" description="Helical" evidence="9">
    <location>
        <begin position="245"/>
        <end position="266"/>
    </location>
</feature>
<dbReference type="GO" id="GO:0022857">
    <property type="term" value="F:transmembrane transporter activity"/>
    <property type="evidence" value="ECO:0007669"/>
    <property type="project" value="InterPro"/>
</dbReference>
<feature type="transmembrane region" description="Helical" evidence="9">
    <location>
        <begin position="137"/>
        <end position="156"/>
    </location>
</feature>
<accession>W4VS18</accession>
<keyword evidence="2" id="KW-0813">Transport</keyword>
<keyword evidence="4 11" id="KW-0762">Sugar transport</keyword>
<keyword evidence="3" id="KW-1003">Cell membrane</keyword>
<evidence type="ECO:0000256" key="6">
    <source>
        <dbReference type="ARBA" id="ARBA00022989"/>
    </source>
</evidence>
<dbReference type="GO" id="GO:0005886">
    <property type="term" value="C:plasma membrane"/>
    <property type="evidence" value="ECO:0007669"/>
    <property type="project" value="UniProtKB-SubCell"/>
</dbReference>
<reference evidence="11" key="2">
    <citation type="journal article" date="2014" name="Proc. R. Soc. B">
        <title>Independently recruited oxidases from the glucose-methanol-choline oxidoreductase family enabled chemical defences in leaf beetle larvae (subtribe Chrysomelina) to evolve.</title>
        <authorList>
            <person name="Rahfeld P."/>
            <person name="Kirsch R."/>
            <person name="Kugel S."/>
            <person name="Wielsch N."/>
            <person name="Stock M."/>
            <person name="Groth M."/>
            <person name="Boland W."/>
            <person name="Burse A."/>
        </authorList>
    </citation>
    <scope>NUCLEOTIDE SEQUENCE</scope>
</reference>
<feature type="transmembrane region" description="Helical" evidence="9">
    <location>
        <begin position="57"/>
        <end position="73"/>
    </location>
</feature>
<keyword evidence="6 9" id="KW-1133">Transmembrane helix</keyword>
<keyword evidence="8" id="KW-0325">Glycoprotein</keyword>
<dbReference type="InterPro" id="IPR036259">
    <property type="entry name" value="MFS_trans_sf"/>
</dbReference>
<dbReference type="EMBL" id="GAPU01000015">
    <property type="protein sequence ID" value="JAB84604.1"/>
    <property type="molecule type" value="Transcribed_RNA"/>
</dbReference>
<evidence type="ECO:0000259" key="10">
    <source>
        <dbReference type="PROSITE" id="PS50850"/>
    </source>
</evidence>
<feature type="transmembrane region" description="Helical" evidence="9">
    <location>
        <begin position="414"/>
        <end position="432"/>
    </location>
</feature>
<keyword evidence="5 9" id="KW-0812">Transmembrane</keyword>
<dbReference type="InterPro" id="IPR005828">
    <property type="entry name" value="MFS_sugar_transport-like"/>
</dbReference>
<feature type="transmembrane region" description="Helical" evidence="9">
    <location>
        <begin position="380"/>
        <end position="402"/>
    </location>
</feature>
<keyword evidence="7 9" id="KW-0472">Membrane</keyword>